<organism evidence="2 3">
    <name type="scientific">Coffea canephora</name>
    <name type="common">Robusta coffee</name>
    <dbReference type="NCBI Taxonomy" id="49390"/>
    <lineage>
        <taxon>Eukaryota</taxon>
        <taxon>Viridiplantae</taxon>
        <taxon>Streptophyta</taxon>
        <taxon>Embryophyta</taxon>
        <taxon>Tracheophyta</taxon>
        <taxon>Spermatophyta</taxon>
        <taxon>Magnoliopsida</taxon>
        <taxon>eudicotyledons</taxon>
        <taxon>Gunneridae</taxon>
        <taxon>Pentapetalae</taxon>
        <taxon>asterids</taxon>
        <taxon>lamiids</taxon>
        <taxon>Gentianales</taxon>
        <taxon>Rubiaceae</taxon>
        <taxon>Ixoroideae</taxon>
        <taxon>Gardenieae complex</taxon>
        <taxon>Bertiereae - Coffeeae clade</taxon>
        <taxon>Coffeeae</taxon>
        <taxon>Coffea</taxon>
    </lineage>
</organism>
<feature type="domain" description="FCP1 homology" evidence="1">
    <location>
        <begin position="1"/>
        <end position="67"/>
    </location>
</feature>
<dbReference type="PROSITE" id="PS50969">
    <property type="entry name" value="FCP1"/>
    <property type="match status" value="1"/>
</dbReference>
<dbReference type="InterPro" id="IPR023214">
    <property type="entry name" value="HAD_sf"/>
</dbReference>
<accession>A0A068UH95</accession>
<name>A0A068UH95_COFCA</name>
<proteinExistence type="predicted"/>
<dbReference type="Gramene" id="CDP07821">
    <property type="protein sequence ID" value="CDP07821"/>
    <property type="gene ID" value="GSCOC_T00025219001"/>
</dbReference>
<dbReference type="InterPro" id="IPR004274">
    <property type="entry name" value="FCP1_dom"/>
</dbReference>
<evidence type="ECO:0000313" key="3">
    <source>
        <dbReference type="Proteomes" id="UP000295252"/>
    </source>
</evidence>
<dbReference type="OrthoDB" id="1711508at2759"/>
<dbReference type="InParanoid" id="A0A068UH95"/>
<dbReference type="EMBL" id="HG739111">
    <property type="protein sequence ID" value="CDP07821.1"/>
    <property type="molecule type" value="Genomic_DNA"/>
</dbReference>
<dbReference type="PhylomeDB" id="A0A068UH95"/>
<dbReference type="STRING" id="49390.A0A068UH95"/>
<evidence type="ECO:0000259" key="1">
    <source>
        <dbReference type="PROSITE" id="PS50969"/>
    </source>
</evidence>
<sequence length="93" mass="10633">MFKDLKKVWRGFNLYNGSNIVLVDDSPNKSFLNSRYNVIFSVSYNSLSAEDNCLDPKGNFVQYLEKLADADNVEEFIKQNPFGQLAITEDSNK</sequence>
<evidence type="ECO:0000313" key="2">
    <source>
        <dbReference type="EMBL" id="CDP07821.1"/>
    </source>
</evidence>
<dbReference type="Proteomes" id="UP000295252">
    <property type="component" value="Chromosome IV"/>
</dbReference>
<dbReference type="Pfam" id="PF03031">
    <property type="entry name" value="NIF"/>
    <property type="match status" value="1"/>
</dbReference>
<reference evidence="3" key="1">
    <citation type="journal article" date="2014" name="Science">
        <title>The coffee genome provides insight into the convergent evolution of caffeine biosynthesis.</title>
        <authorList>
            <person name="Denoeud F."/>
            <person name="Carretero-Paulet L."/>
            <person name="Dereeper A."/>
            <person name="Droc G."/>
            <person name="Guyot R."/>
            <person name="Pietrella M."/>
            <person name="Zheng C."/>
            <person name="Alberti A."/>
            <person name="Anthony F."/>
            <person name="Aprea G."/>
            <person name="Aury J.M."/>
            <person name="Bento P."/>
            <person name="Bernard M."/>
            <person name="Bocs S."/>
            <person name="Campa C."/>
            <person name="Cenci A."/>
            <person name="Combes M.C."/>
            <person name="Crouzillat D."/>
            <person name="Da Silva C."/>
            <person name="Daddiego L."/>
            <person name="De Bellis F."/>
            <person name="Dussert S."/>
            <person name="Garsmeur O."/>
            <person name="Gayraud T."/>
            <person name="Guignon V."/>
            <person name="Jahn K."/>
            <person name="Jamilloux V."/>
            <person name="Joet T."/>
            <person name="Labadie K."/>
            <person name="Lan T."/>
            <person name="Leclercq J."/>
            <person name="Lepelley M."/>
            <person name="Leroy T."/>
            <person name="Li L.T."/>
            <person name="Librado P."/>
            <person name="Lopez L."/>
            <person name="Munoz A."/>
            <person name="Noel B."/>
            <person name="Pallavicini A."/>
            <person name="Perrotta G."/>
            <person name="Poncet V."/>
            <person name="Pot D."/>
            <person name="Priyono X."/>
            <person name="Rigoreau M."/>
            <person name="Rouard M."/>
            <person name="Rozas J."/>
            <person name="Tranchant-Dubreuil C."/>
            <person name="VanBuren R."/>
            <person name="Zhang Q."/>
            <person name="Andrade A.C."/>
            <person name="Argout X."/>
            <person name="Bertrand B."/>
            <person name="de Kochko A."/>
            <person name="Graziosi G."/>
            <person name="Henry R.J."/>
            <person name="Jayarama X."/>
            <person name="Ming R."/>
            <person name="Nagai C."/>
            <person name="Rounsley S."/>
            <person name="Sankoff D."/>
            <person name="Giuliano G."/>
            <person name="Albert V.A."/>
            <person name="Wincker P."/>
            <person name="Lashermes P."/>
        </authorList>
    </citation>
    <scope>NUCLEOTIDE SEQUENCE [LARGE SCALE GENOMIC DNA]</scope>
    <source>
        <strain evidence="3">cv. DH200-94</strain>
    </source>
</reference>
<protein>
    <recommendedName>
        <fullName evidence="1">FCP1 homology domain-containing protein</fullName>
    </recommendedName>
</protein>
<dbReference type="AlphaFoldDB" id="A0A068UH95"/>
<keyword evidence="3" id="KW-1185">Reference proteome</keyword>
<gene>
    <name evidence="2" type="ORF">GSCOC_T00025219001</name>
</gene>
<dbReference type="Gene3D" id="3.40.50.1000">
    <property type="entry name" value="HAD superfamily/HAD-like"/>
    <property type="match status" value="1"/>
</dbReference>